<reference evidence="6 7" key="1">
    <citation type="submission" date="2018-06" db="EMBL/GenBank/DDBJ databases">
        <authorList>
            <consortium name="Pathogen Informatics"/>
            <person name="Doyle S."/>
        </authorList>
    </citation>
    <scope>NUCLEOTIDE SEQUENCE [LARGE SCALE GENOMIC DNA]</scope>
    <source>
        <strain evidence="6 7">NCTC11685</strain>
    </source>
</reference>
<evidence type="ECO:0000313" key="6">
    <source>
        <dbReference type="EMBL" id="STW72321.1"/>
    </source>
</evidence>
<dbReference type="EMBL" id="UGMS01000002">
    <property type="protein sequence ID" value="STW72321.1"/>
    <property type="molecule type" value="Genomic_DNA"/>
</dbReference>
<dbReference type="SUPFAM" id="SSF53901">
    <property type="entry name" value="Thiolase-like"/>
    <property type="match status" value="1"/>
</dbReference>
<dbReference type="EC" id="2.3.1.9" evidence="6"/>
<dbReference type="GO" id="GO:0003985">
    <property type="term" value="F:acetyl-CoA C-acetyltransferase activity"/>
    <property type="evidence" value="ECO:0007669"/>
    <property type="project" value="UniProtKB-EC"/>
</dbReference>
<keyword evidence="2 6" id="KW-0808">Transferase</keyword>
<dbReference type="Gene3D" id="3.40.47.10">
    <property type="match status" value="1"/>
</dbReference>
<accession>A0A7H4PI94</accession>
<feature type="region of interest" description="Disordered" evidence="4">
    <location>
        <begin position="1"/>
        <end position="23"/>
    </location>
</feature>
<evidence type="ECO:0000256" key="1">
    <source>
        <dbReference type="ARBA" id="ARBA00010982"/>
    </source>
</evidence>
<dbReference type="PANTHER" id="PTHR18919">
    <property type="entry name" value="ACETYL-COA C-ACYLTRANSFERASE"/>
    <property type="match status" value="1"/>
</dbReference>
<feature type="compositionally biased region" description="Basic residues" evidence="4">
    <location>
        <begin position="1"/>
        <end position="10"/>
    </location>
</feature>
<evidence type="ECO:0000259" key="5">
    <source>
        <dbReference type="Pfam" id="PF00108"/>
    </source>
</evidence>
<comment type="similarity">
    <text evidence="1">Belongs to the thiolase-like superfamily. Thiolase family.</text>
</comment>
<dbReference type="PANTHER" id="PTHR18919:SF107">
    <property type="entry name" value="ACETYL-COA ACETYLTRANSFERASE, CYTOSOLIC"/>
    <property type="match status" value="1"/>
</dbReference>
<gene>
    <name evidence="6" type="primary">thlA_2</name>
    <name evidence="6" type="ORF">NCTC11685_05408</name>
</gene>
<proteinExistence type="inferred from homology"/>
<evidence type="ECO:0000313" key="7">
    <source>
        <dbReference type="Proteomes" id="UP000254863"/>
    </source>
</evidence>
<feature type="domain" description="Thiolase N-terminal" evidence="5">
    <location>
        <begin position="6"/>
        <end position="60"/>
    </location>
</feature>
<comment type="caution">
    <text evidence="6">The sequence shown here is derived from an EMBL/GenBank/DDBJ whole genome shotgun (WGS) entry which is preliminary data.</text>
</comment>
<sequence length="112" mass="12338">MRYRTAKKATRLFATDEHPRDTPREKLAALRPAFKADGVVTAANSSGINDGAAALVMMTRQQAEQRGLTPRMRIRGWAVAGCGAEIMGFGPLSRYPTPDEPSQYGCSRHRFN</sequence>
<evidence type="ECO:0000256" key="3">
    <source>
        <dbReference type="ARBA" id="ARBA00023315"/>
    </source>
</evidence>
<dbReference type="Pfam" id="PF00108">
    <property type="entry name" value="Thiolase_N"/>
    <property type="match status" value="1"/>
</dbReference>
<keyword evidence="3 6" id="KW-0012">Acyltransferase</keyword>
<dbReference type="AlphaFoldDB" id="A0A7H4PI94"/>
<dbReference type="InterPro" id="IPR020616">
    <property type="entry name" value="Thiolase_N"/>
</dbReference>
<dbReference type="Proteomes" id="UP000254863">
    <property type="component" value="Unassembled WGS sequence"/>
</dbReference>
<evidence type="ECO:0000256" key="2">
    <source>
        <dbReference type="ARBA" id="ARBA00022679"/>
    </source>
</evidence>
<feature type="compositionally biased region" description="Basic and acidic residues" evidence="4">
    <location>
        <begin position="14"/>
        <end position="23"/>
    </location>
</feature>
<name>A0A7H4PI94_9ENTR</name>
<dbReference type="InterPro" id="IPR016039">
    <property type="entry name" value="Thiolase-like"/>
</dbReference>
<evidence type="ECO:0000256" key="4">
    <source>
        <dbReference type="SAM" id="MobiDB-lite"/>
    </source>
</evidence>
<dbReference type="GO" id="GO:0044281">
    <property type="term" value="P:small molecule metabolic process"/>
    <property type="evidence" value="ECO:0007669"/>
    <property type="project" value="UniProtKB-ARBA"/>
</dbReference>
<feature type="region of interest" description="Disordered" evidence="4">
    <location>
        <begin position="90"/>
        <end position="112"/>
    </location>
</feature>
<protein>
    <submittedName>
        <fullName evidence="6">3-ketoacyl-CoA thiolase</fullName>
        <ecNumber evidence="6">2.3.1.9</ecNumber>
    </submittedName>
</protein>
<organism evidence="6 7">
    <name type="scientific">Klebsiella michiganensis</name>
    <dbReference type="NCBI Taxonomy" id="1134687"/>
    <lineage>
        <taxon>Bacteria</taxon>
        <taxon>Pseudomonadati</taxon>
        <taxon>Pseudomonadota</taxon>
        <taxon>Gammaproteobacteria</taxon>
        <taxon>Enterobacterales</taxon>
        <taxon>Enterobacteriaceae</taxon>
        <taxon>Klebsiella/Raoultella group</taxon>
        <taxon>Klebsiella</taxon>
    </lineage>
</organism>